<evidence type="ECO:0000313" key="2">
    <source>
        <dbReference type="EMBL" id="WXB12442.1"/>
    </source>
</evidence>
<evidence type="ECO:0000313" key="3">
    <source>
        <dbReference type="Proteomes" id="UP001370348"/>
    </source>
</evidence>
<feature type="region of interest" description="Disordered" evidence="1">
    <location>
        <begin position="227"/>
        <end position="260"/>
    </location>
</feature>
<dbReference type="RefSeq" id="WP_394822064.1">
    <property type="nucleotide sequence ID" value="NZ_CP089984.1"/>
</dbReference>
<feature type="compositionally biased region" description="Basic and acidic residues" evidence="1">
    <location>
        <begin position="233"/>
        <end position="242"/>
    </location>
</feature>
<keyword evidence="3" id="KW-1185">Reference proteome</keyword>
<gene>
    <name evidence="2" type="ORF">LZC94_31915</name>
</gene>
<evidence type="ECO:0000256" key="1">
    <source>
        <dbReference type="SAM" id="MobiDB-lite"/>
    </source>
</evidence>
<dbReference type="Proteomes" id="UP001370348">
    <property type="component" value="Chromosome"/>
</dbReference>
<dbReference type="EMBL" id="CP089984">
    <property type="protein sequence ID" value="WXB12442.1"/>
    <property type="molecule type" value="Genomic_DNA"/>
</dbReference>
<protein>
    <submittedName>
        <fullName evidence="2">UPF0158 family protein</fullName>
    </submittedName>
</protein>
<dbReference type="Pfam" id="PF03682">
    <property type="entry name" value="UPF0158"/>
    <property type="match status" value="1"/>
</dbReference>
<name>A0ABZ2LNF1_9BACT</name>
<sequence>MNEPADRPAATTRDVPVDWEALEDAFENNAPEVHSYLHLSTGEVLRVVDGVADPQMHVRISSDPNYLRIDPVSSREQYRWMERFIPMVEDNDLRAKLGHAIDGKGAFRRFKDVLMSFGADREKWFTFRSERLRTFMEAWLTAHAIRPTARPQWAENSSAGPESEGPLSEVGPSSEEAPKSTSGRRARNAEASRQHLREVAEGLGPRDLETIVAFAEFLKARRAARGFAHHHEHLQERERQAPKIDPGPASQRSPEEKEAR</sequence>
<accession>A0ABZ2LNF1</accession>
<dbReference type="InterPro" id="IPR005361">
    <property type="entry name" value="UPF0158"/>
</dbReference>
<feature type="region of interest" description="Disordered" evidence="1">
    <location>
        <begin position="149"/>
        <end position="193"/>
    </location>
</feature>
<proteinExistence type="predicted"/>
<organism evidence="2 3">
    <name type="scientific">Pendulispora albinea</name>
    <dbReference type="NCBI Taxonomy" id="2741071"/>
    <lineage>
        <taxon>Bacteria</taxon>
        <taxon>Pseudomonadati</taxon>
        <taxon>Myxococcota</taxon>
        <taxon>Myxococcia</taxon>
        <taxon>Myxococcales</taxon>
        <taxon>Sorangiineae</taxon>
        <taxon>Pendulisporaceae</taxon>
        <taxon>Pendulispora</taxon>
    </lineage>
</organism>
<reference evidence="2 3" key="1">
    <citation type="submission" date="2021-12" db="EMBL/GenBank/DDBJ databases">
        <title>Discovery of the Pendulisporaceae a myxobacterial family with distinct sporulation behavior and unique specialized metabolism.</title>
        <authorList>
            <person name="Garcia R."/>
            <person name="Popoff A."/>
            <person name="Bader C.D."/>
            <person name="Loehr J."/>
            <person name="Walesch S."/>
            <person name="Walt C."/>
            <person name="Boldt J."/>
            <person name="Bunk B."/>
            <person name="Haeckl F.J.F.P.J."/>
            <person name="Gunesch A.P."/>
            <person name="Birkelbach J."/>
            <person name="Nuebel U."/>
            <person name="Pietschmann T."/>
            <person name="Bach T."/>
            <person name="Mueller R."/>
        </authorList>
    </citation>
    <scope>NUCLEOTIDE SEQUENCE [LARGE SCALE GENOMIC DNA]</scope>
    <source>
        <strain evidence="2 3">MSr11954</strain>
    </source>
</reference>